<dbReference type="EMBL" id="JAJTJA010000010">
    <property type="protein sequence ID" value="KAH8692938.1"/>
    <property type="molecule type" value="Genomic_DNA"/>
</dbReference>
<protein>
    <submittedName>
        <fullName evidence="1">F-box domain protein</fullName>
    </submittedName>
</protein>
<gene>
    <name evidence="1" type="ORF">BGW36DRAFT_399694</name>
</gene>
<comment type="caution">
    <text evidence="1">The sequence shown here is derived from an EMBL/GenBank/DDBJ whole genome shotgun (WGS) entry which is preliminary data.</text>
</comment>
<evidence type="ECO:0000313" key="1">
    <source>
        <dbReference type="EMBL" id="KAH8692938.1"/>
    </source>
</evidence>
<accession>A0AAD4KK91</accession>
<dbReference type="AlphaFoldDB" id="A0AAD4KK91"/>
<sequence>MPSAVEIFVPTEILLQVVAVLDRSLKGKKRQDTLYNLCLVSHQWYSAALSFLYARPKLDAGNTYQRFTASMCPPAGSSKKSKGLGGLVRRLDLSRLVHHSSNSMTARLIGRVKENLEVFIAPAAGFSVNCLSPLSKCTKLRYLDLSLVNEPIAFESILKTLRFMEQLLNFRTPRFMRISRKGMKEEDRKWPSNLRTLQLGGSMDAKMHTFPWPENISSLCLKHCMNLSLNTMTGILSNRLLGQNLKRLTISTYNRGLQPECIHLIPAYLTNLLFLSIPGDLVQDIFFTLIQVQKCELALEVVEFGHTHTSEKLDFSIQSIIDTLDSGLPNLRAVGFHTMYGEYIDLDDALLEHAEDRGEDLQISDETVEFDAGTYYFD</sequence>
<dbReference type="Gene3D" id="3.80.10.10">
    <property type="entry name" value="Ribonuclease Inhibitor"/>
    <property type="match status" value="1"/>
</dbReference>
<proteinExistence type="predicted"/>
<keyword evidence="2" id="KW-1185">Reference proteome</keyword>
<dbReference type="RefSeq" id="XP_046068811.1">
    <property type="nucleotide sequence ID" value="XM_046218547.1"/>
</dbReference>
<dbReference type="GeneID" id="70248834"/>
<organism evidence="1 2">
    <name type="scientific">Talaromyces proteolyticus</name>
    <dbReference type="NCBI Taxonomy" id="1131652"/>
    <lineage>
        <taxon>Eukaryota</taxon>
        <taxon>Fungi</taxon>
        <taxon>Dikarya</taxon>
        <taxon>Ascomycota</taxon>
        <taxon>Pezizomycotina</taxon>
        <taxon>Eurotiomycetes</taxon>
        <taxon>Eurotiomycetidae</taxon>
        <taxon>Eurotiales</taxon>
        <taxon>Trichocomaceae</taxon>
        <taxon>Talaromyces</taxon>
        <taxon>Talaromyces sect. Bacilispori</taxon>
    </lineage>
</organism>
<name>A0AAD4KK91_9EURO</name>
<dbReference type="SUPFAM" id="SSF52047">
    <property type="entry name" value="RNI-like"/>
    <property type="match status" value="1"/>
</dbReference>
<evidence type="ECO:0000313" key="2">
    <source>
        <dbReference type="Proteomes" id="UP001201262"/>
    </source>
</evidence>
<dbReference type="InterPro" id="IPR032675">
    <property type="entry name" value="LRR_dom_sf"/>
</dbReference>
<reference evidence="1" key="1">
    <citation type="submission" date="2021-12" db="EMBL/GenBank/DDBJ databases">
        <title>Convergent genome expansion in fungi linked to evolution of root-endophyte symbiosis.</title>
        <authorList>
            <consortium name="DOE Joint Genome Institute"/>
            <person name="Ke Y.-H."/>
            <person name="Bonito G."/>
            <person name="Liao H.-L."/>
            <person name="Looney B."/>
            <person name="Rojas-Flechas A."/>
            <person name="Nash J."/>
            <person name="Hameed K."/>
            <person name="Schadt C."/>
            <person name="Martin F."/>
            <person name="Crous P.W."/>
            <person name="Miettinen O."/>
            <person name="Magnuson J.K."/>
            <person name="Labbe J."/>
            <person name="Jacobson D."/>
            <person name="Doktycz M.J."/>
            <person name="Veneault-Fourrey C."/>
            <person name="Kuo A."/>
            <person name="Mondo S."/>
            <person name="Calhoun S."/>
            <person name="Riley R."/>
            <person name="Ohm R."/>
            <person name="LaButti K."/>
            <person name="Andreopoulos B."/>
            <person name="Pangilinan J."/>
            <person name="Nolan M."/>
            <person name="Tritt A."/>
            <person name="Clum A."/>
            <person name="Lipzen A."/>
            <person name="Daum C."/>
            <person name="Barry K."/>
            <person name="Grigoriev I.V."/>
            <person name="Vilgalys R."/>
        </authorList>
    </citation>
    <scope>NUCLEOTIDE SEQUENCE</scope>
    <source>
        <strain evidence="1">PMI_201</strain>
    </source>
</reference>
<dbReference type="Proteomes" id="UP001201262">
    <property type="component" value="Unassembled WGS sequence"/>
</dbReference>